<dbReference type="GO" id="GO:0004830">
    <property type="term" value="F:tryptophan-tRNA ligase activity"/>
    <property type="evidence" value="ECO:0007669"/>
    <property type="project" value="UniProtKB-UniRule"/>
</dbReference>
<evidence type="ECO:0000256" key="2">
    <source>
        <dbReference type="ARBA" id="ARBA00013161"/>
    </source>
</evidence>
<gene>
    <name evidence="10" type="primary">trpS</name>
    <name evidence="10" type="ORF">NHE_0196</name>
</gene>
<accession>X5H3M5</accession>
<dbReference type="Pfam" id="PF00579">
    <property type="entry name" value="tRNA-synt_1b"/>
    <property type="match status" value="1"/>
</dbReference>
<dbReference type="InterPro" id="IPR001412">
    <property type="entry name" value="aa-tRNA-synth_I_CS"/>
</dbReference>
<dbReference type="STRING" id="1286528.NHE_0196"/>
<name>X5H3M5_9RICK</name>
<keyword evidence="7 9" id="KW-0030">Aminoacyl-tRNA synthetase</keyword>
<dbReference type="InterPro" id="IPR002306">
    <property type="entry name" value="Trp-tRNA-ligase"/>
</dbReference>
<dbReference type="PANTHER" id="PTHR43766">
    <property type="entry name" value="TRYPTOPHAN--TRNA LIGASE, MITOCHONDRIAL"/>
    <property type="match status" value="1"/>
</dbReference>
<evidence type="ECO:0000256" key="4">
    <source>
        <dbReference type="ARBA" id="ARBA00022741"/>
    </source>
</evidence>
<dbReference type="PANTHER" id="PTHR43766:SF1">
    <property type="entry name" value="TRYPTOPHAN--TRNA LIGASE, MITOCHONDRIAL"/>
    <property type="match status" value="1"/>
</dbReference>
<dbReference type="Proteomes" id="UP000023755">
    <property type="component" value="Chromosome"/>
</dbReference>
<dbReference type="GO" id="GO:0005737">
    <property type="term" value="C:cytoplasm"/>
    <property type="evidence" value="ECO:0007669"/>
    <property type="project" value="UniProtKB-UniRule"/>
</dbReference>
<evidence type="ECO:0000256" key="8">
    <source>
        <dbReference type="NCBIfam" id="TIGR00233"/>
    </source>
</evidence>
<dbReference type="PRINTS" id="PR01039">
    <property type="entry name" value="TRNASYNTHTRP"/>
</dbReference>
<dbReference type="RefSeq" id="WP_051579512.1">
    <property type="nucleotide sequence ID" value="NZ_CP007481.1"/>
</dbReference>
<evidence type="ECO:0000313" key="11">
    <source>
        <dbReference type="Proteomes" id="UP000023755"/>
    </source>
</evidence>
<dbReference type="InterPro" id="IPR014729">
    <property type="entry name" value="Rossmann-like_a/b/a_fold"/>
</dbReference>
<dbReference type="AlphaFoldDB" id="X5H3M5"/>
<dbReference type="HOGENOM" id="CLU_029244_1_1_5"/>
<dbReference type="CDD" id="cd00806">
    <property type="entry name" value="TrpRS_core"/>
    <property type="match status" value="1"/>
</dbReference>
<evidence type="ECO:0000256" key="9">
    <source>
        <dbReference type="RuleBase" id="RU363036"/>
    </source>
</evidence>
<keyword evidence="5 9" id="KW-0067">ATP-binding</keyword>
<keyword evidence="11" id="KW-1185">Reference proteome</keyword>
<sequence length="332" mass="36886">MVNQVDKIDKIVLSAVQPTGSVHLGNLFGAIDLWVDLQSKYKTKFYCIADLHSLDGGGAADTARLSVEVACIYIACGIDPTDSHIFVQSHIPQHAELCWLLSCITPTGWLNRMTQYKEKSAARESTMLSLYSYPVLMAADILLYNAELIPVGDDQSQHVELVRDIAARFNQLYGVDHLTLPATLKCELVTRVMGLRDPTKKMSKSDPADFSRINLSDSKDLIAEKINAAKTDSIMGFSVENIEDRPEASNLLRMASYLSGIPIEKLCSDLKTFAELKSLLIDLLVARLSPIQERMQNLERETVSKILRDSADVVREIAAANLDEIKRIMQVS</sequence>
<dbReference type="OrthoDB" id="9801042at2"/>
<evidence type="ECO:0000313" key="10">
    <source>
        <dbReference type="EMBL" id="AHX11161.1"/>
    </source>
</evidence>
<dbReference type="PROSITE" id="PS00178">
    <property type="entry name" value="AA_TRNA_LIGASE_I"/>
    <property type="match status" value="1"/>
</dbReference>
<keyword evidence="6 9" id="KW-0648">Protein biosynthesis</keyword>
<dbReference type="Gene3D" id="1.10.240.10">
    <property type="entry name" value="Tyrosyl-Transfer RNA Synthetase"/>
    <property type="match status" value="1"/>
</dbReference>
<organism evidence="10 11">
    <name type="scientific">Neorickettsia helminthoeca str. Oregon</name>
    <dbReference type="NCBI Taxonomy" id="1286528"/>
    <lineage>
        <taxon>Bacteria</taxon>
        <taxon>Pseudomonadati</taxon>
        <taxon>Pseudomonadota</taxon>
        <taxon>Alphaproteobacteria</taxon>
        <taxon>Rickettsiales</taxon>
        <taxon>Anaplasmataceae</taxon>
        <taxon>Neorickettsia</taxon>
    </lineage>
</organism>
<dbReference type="InterPro" id="IPR002305">
    <property type="entry name" value="aa-tRNA-synth_Ic"/>
</dbReference>
<evidence type="ECO:0000256" key="6">
    <source>
        <dbReference type="ARBA" id="ARBA00022917"/>
    </source>
</evidence>
<keyword evidence="4 9" id="KW-0547">Nucleotide-binding</keyword>
<keyword evidence="3 9" id="KW-0436">Ligase</keyword>
<dbReference type="GO" id="GO:0005524">
    <property type="term" value="F:ATP binding"/>
    <property type="evidence" value="ECO:0007669"/>
    <property type="project" value="UniProtKB-KW"/>
</dbReference>
<evidence type="ECO:0000256" key="1">
    <source>
        <dbReference type="ARBA" id="ARBA00005594"/>
    </source>
</evidence>
<evidence type="ECO:0000256" key="5">
    <source>
        <dbReference type="ARBA" id="ARBA00022840"/>
    </source>
</evidence>
<comment type="similarity">
    <text evidence="1 9">Belongs to the class-I aminoacyl-tRNA synthetase family.</text>
</comment>
<dbReference type="Gene3D" id="3.40.50.620">
    <property type="entry name" value="HUPs"/>
    <property type="match status" value="1"/>
</dbReference>
<evidence type="ECO:0000256" key="7">
    <source>
        <dbReference type="ARBA" id="ARBA00023146"/>
    </source>
</evidence>
<dbReference type="KEGG" id="nhm:NHE_0196"/>
<protein>
    <recommendedName>
        <fullName evidence="2 8">Tryptophan--tRNA ligase</fullName>
        <ecNumber evidence="2 8">6.1.1.2</ecNumber>
    </recommendedName>
</protein>
<dbReference type="InterPro" id="IPR050203">
    <property type="entry name" value="Trp-tRNA_synthetase"/>
</dbReference>
<evidence type="ECO:0000256" key="3">
    <source>
        <dbReference type="ARBA" id="ARBA00022598"/>
    </source>
</evidence>
<dbReference type="EMBL" id="CP007481">
    <property type="protein sequence ID" value="AHX11161.1"/>
    <property type="molecule type" value="Genomic_DNA"/>
</dbReference>
<dbReference type="EC" id="6.1.1.2" evidence="2 8"/>
<reference evidence="10 11" key="1">
    <citation type="submission" date="2014-03" db="EMBL/GenBank/DDBJ databases">
        <title>Sequencing and Comparison of Genomes and Transcriptome Profiles of Human Ehrlichiosis Agents.</title>
        <authorList>
            <person name="Lin M."/>
            <person name="Daugherty S.C."/>
            <person name="Nagaraj S."/>
            <person name="Cheng Z."/>
            <person name="Xiong Q."/>
            <person name="Lin F.-Y."/>
            <person name="Sengamalay N."/>
            <person name="Ott S."/>
            <person name="Godinez A."/>
            <person name="Tallon L.J."/>
            <person name="Sadzewicz L."/>
            <person name="Fraser C.M."/>
            <person name="Dunning Hotopp J.C."/>
            <person name="Rikihisa Y."/>
        </authorList>
    </citation>
    <scope>NUCLEOTIDE SEQUENCE [LARGE SCALE GENOMIC DNA]</scope>
    <source>
        <strain evidence="10 11">Oregon</strain>
    </source>
</reference>
<dbReference type="NCBIfam" id="TIGR00233">
    <property type="entry name" value="trpS"/>
    <property type="match status" value="1"/>
</dbReference>
<dbReference type="SUPFAM" id="SSF52374">
    <property type="entry name" value="Nucleotidylyl transferase"/>
    <property type="match status" value="1"/>
</dbReference>
<proteinExistence type="inferred from homology"/>
<dbReference type="GO" id="GO:0006436">
    <property type="term" value="P:tryptophanyl-tRNA aminoacylation"/>
    <property type="evidence" value="ECO:0007669"/>
    <property type="project" value="UniProtKB-UniRule"/>
</dbReference>